<keyword evidence="1" id="KW-0732">Signal</keyword>
<organism evidence="3 4">
    <name type="scientific">Ktedonosporobacter rubrisoli</name>
    <dbReference type="NCBI Taxonomy" id="2509675"/>
    <lineage>
        <taxon>Bacteria</taxon>
        <taxon>Bacillati</taxon>
        <taxon>Chloroflexota</taxon>
        <taxon>Ktedonobacteria</taxon>
        <taxon>Ktedonobacterales</taxon>
        <taxon>Ktedonosporobacteraceae</taxon>
        <taxon>Ktedonosporobacter</taxon>
    </lineage>
</organism>
<dbReference type="InterPro" id="IPR030400">
    <property type="entry name" value="Sedolisin_dom"/>
</dbReference>
<gene>
    <name evidence="3" type="ORF">EPA93_39145</name>
</gene>
<dbReference type="Pfam" id="PF00082">
    <property type="entry name" value="Peptidase_S8"/>
    <property type="match status" value="1"/>
</dbReference>
<dbReference type="AlphaFoldDB" id="A0A4P6K0F2"/>
<name>A0A4P6K0F2_KTERU</name>
<dbReference type="InterPro" id="IPR050819">
    <property type="entry name" value="Tripeptidyl-peptidase_I"/>
</dbReference>
<feature type="chain" id="PRO_5020558339" description="Peptidase S53 domain-containing protein" evidence="1">
    <location>
        <begin position="37"/>
        <end position="457"/>
    </location>
</feature>
<protein>
    <recommendedName>
        <fullName evidence="2">Peptidase S53 domain-containing protein</fullName>
    </recommendedName>
</protein>
<accession>A0A4P6K0F2</accession>
<feature type="domain" description="Peptidase S53" evidence="2">
    <location>
        <begin position="78"/>
        <end position="455"/>
    </location>
</feature>
<dbReference type="PANTHER" id="PTHR14218:SF15">
    <property type="entry name" value="TRIPEPTIDYL-PEPTIDASE 1"/>
    <property type="match status" value="1"/>
</dbReference>
<dbReference type="PANTHER" id="PTHR14218">
    <property type="entry name" value="PROTEASE S8 TRIPEPTIDYL PEPTIDASE I CLN2"/>
    <property type="match status" value="1"/>
</dbReference>
<evidence type="ECO:0000313" key="4">
    <source>
        <dbReference type="Proteomes" id="UP000290365"/>
    </source>
</evidence>
<evidence type="ECO:0000259" key="2">
    <source>
        <dbReference type="PROSITE" id="PS51695"/>
    </source>
</evidence>
<dbReference type="EMBL" id="CP035758">
    <property type="protein sequence ID" value="QBD81668.1"/>
    <property type="molecule type" value="Genomic_DNA"/>
</dbReference>
<dbReference type="GO" id="GO:0004252">
    <property type="term" value="F:serine-type endopeptidase activity"/>
    <property type="evidence" value="ECO:0007669"/>
    <property type="project" value="InterPro"/>
</dbReference>
<dbReference type="RefSeq" id="WP_129892729.1">
    <property type="nucleotide sequence ID" value="NZ_CP035758.1"/>
</dbReference>
<dbReference type="CDD" id="cd04056">
    <property type="entry name" value="Peptidases_S53"/>
    <property type="match status" value="1"/>
</dbReference>
<feature type="signal peptide" evidence="1">
    <location>
        <begin position="1"/>
        <end position="36"/>
    </location>
</feature>
<dbReference type="SUPFAM" id="SSF52743">
    <property type="entry name" value="Subtilisin-like"/>
    <property type="match status" value="1"/>
</dbReference>
<dbReference type="GO" id="GO:0008240">
    <property type="term" value="F:tripeptidyl-peptidase activity"/>
    <property type="evidence" value="ECO:0007669"/>
    <property type="project" value="TreeGrafter"/>
</dbReference>
<dbReference type="KEGG" id="kbs:EPA93_39145"/>
<dbReference type="InterPro" id="IPR000209">
    <property type="entry name" value="Peptidase_S8/S53_dom"/>
</dbReference>
<evidence type="ECO:0000256" key="1">
    <source>
        <dbReference type="SAM" id="SignalP"/>
    </source>
</evidence>
<dbReference type="Gene3D" id="3.40.50.200">
    <property type="entry name" value="Peptidase S8/S53 domain"/>
    <property type="match status" value="1"/>
</dbReference>
<reference evidence="3 4" key="1">
    <citation type="submission" date="2019-01" db="EMBL/GenBank/DDBJ databases">
        <title>Ktedonosporobacter rubrisoli SCAWS-G2.</title>
        <authorList>
            <person name="Huang Y."/>
            <person name="Yan B."/>
        </authorList>
    </citation>
    <scope>NUCLEOTIDE SEQUENCE [LARGE SCALE GENOMIC DNA]</scope>
    <source>
        <strain evidence="3 4">SCAWS-G2</strain>
    </source>
</reference>
<evidence type="ECO:0000313" key="3">
    <source>
        <dbReference type="EMBL" id="QBD81668.1"/>
    </source>
</evidence>
<keyword evidence="4" id="KW-1185">Reference proteome</keyword>
<dbReference type="OrthoDB" id="9002785at2"/>
<dbReference type="InterPro" id="IPR036852">
    <property type="entry name" value="Peptidase_S8/S53_dom_sf"/>
</dbReference>
<sequence>MQKPPLLRCCMCIVVAMVAILSILSTPLFSPATAHAASFTTGYNSSLSFGVRPLWKYAKKISAGQIPPCVSATEIPRCYSPQQIRKAYNIQPLLDAGTTGKGRTIAIIDGSSSPTLMADVKLYDKLYGLNDPKINIIAPFGLPPFEANAYTETALDIQIAHTLAPDATINLVLADTSRAQTPTQFASILLTATKYAVDNDLGDVISQSFGVGETCVDQTYLQAEHQIFQAARDKQITVLASSGDTGAADIVCKGSTLTYGQTVNVPAADPLVTGVGGTTLNAKLGGKYISETAWNEGDKGGGSTGGGFSTIYSRPSYQDNIPGIHSGRGVPDIAYDGDPFTGVPVVISMNGGTLIIPVGGTSVGAPAWAGIVALADQYAGKRLGFLNETLYRISQSSSYGKGFHDITDGNNSVKIFDPSGKEVSVEGYNAHAGWDPVTGVGTPKVNSLVHLLASFDE</sequence>
<dbReference type="GO" id="GO:0006508">
    <property type="term" value="P:proteolysis"/>
    <property type="evidence" value="ECO:0007669"/>
    <property type="project" value="InterPro"/>
</dbReference>
<dbReference type="Proteomes" id="UP000290365">
    <property type="component" value="Chromosome"/>
</dbReference>
<proteinExistence type="predicted"/>
<dbReference type="PROSITE" id="PS51695">
    <property type="entry name" value="SEDOLISIN"/>
    <property type="match status" value="1"/>
</dbReference>